<dbReference type="EMBL" id="BMIB01000001">
    <property type="protein sequence ID" value="GGH61484.1"/>
    <property type="molecule type" value="Genomic_DNA"/>
</dbReference>
<proteinExistence type="predicted"/>
<evidence type="ECO:0000313" key="1">
    <source>
        <dbReference type="EMBL" id="GGH61484.1"/>
    </source>
</evidence>
<protein>
    <submittedName>
        <fullName evidence="1">Uncharacterized protein</fullName>
    </submittedName>
</protein>
<reference evidence="1" key="2">
    <citation type="submission" date="2020-09" db="EMBL/GenBank/DDBJ databases">
        <authorList>
            <person name="Sun Q."/>
            <person name="Zhou Y."/>
        </authorList>
    </citation>
    <scope>NUCLEOTIDE SEQUENCE</scope>
    <source>
        <strain evidence="1">CGMCC 1.15290</strain>
    </source>
</reference>
<dbReference type="Proteomes" id="UP000627292">
    <property type="component" value="Unassembled WGS sequence"/>
</dbReference>
<sequence>MLNMYDLVLYTEDLLNSDQIGLTHRISTLVDEFFIGHRKYEFRLELRRSDRIPPLNTNTLDGQRLTDCTCGLFNALKTVGLPLCKYVQKFTWLEPYTGHCCAYTLYLTVGEAEEWHLY</sequence>
<evidence type="ECO:0000313" key="2">
    <source>
        <dbReference type="Proteomes" id="UP000627292"/>
    </source>
</evidence>
<name>A0A917IRY5_9BACT</name>
<gene>
    <name evidence="1" type="ORF">GCM10011379_10510</name>
</gene>
<accession>A0A917IRY5</accession>
<dbReference type="AlphaFoldDB" id="A0A917IRY5"/>
<reference evidence="1" key="1">
    <citation type="journal article" date="2014" name="Int. J. Syst. Evol. Microbiol.">
        <title>Complete genome sequence of Corynebacterium casei LMG S-19264T (=DSM 44701T), isolated from a smear-ripened cheese.</title>
        <authorList>
            <consortium name="US DOE Joint Genome Institute (JGI-PGF)"/>
            <person name="Walter F."/>
            <person name="Albersmeier A."/>
            <person name="Kalinowski J."/>
            <person name="Ruckert C."/>
        </authorList>
    </citation>
    <scope>NUCLEOTIDE SEQUENCE</scope>
    <source>
        <strain evidence="1">CGMCC 1.15290</strain>
    </source>
</reference>
<comment type="caution">
    <text evidence="1">The sequence shown here is derived from an EMBL/GenBank/DDBJ whole genome shotgun (WGS) entry which is preliminary data.</text>
</comment>
<organism evidence="1 2">
    <name type="scientific">Filimonas zeae</name>
    <dbReference type="NCBI Taxonomy" id="1737353"/>
    <lineage>
        <taxon>Bacteria</taxon>
        <taxon>Pseudomonadati</taxon>
        <taxon>Bacteroidota</taxon>
        <taxon>Chitinophagia</taxon>
        <taxon>Chitinophagales</taxon>
        <taxon>Chitinophagaceae</taxon>
        <taxon>Filimonas</taxon>
    </lineage>
</organism>
<keyword evidence="2" id="KW-1185">Reference proteome</keyword>